<proteinExistence type="predicted"/>
<dbReference type="InterPro" id="IPR011009">
    <property type="entry name" value="Kinase-like_dom_sf"/>
</dbReference>
<evidence type="ECO:0000256" key="1">
    <source>
        <dbReference type="SAM" id="MobiDB-lite"/>
    </source>
</evidence>
<evidence type="ECO:0000259" key="2">
    <source>
        <dbReference type="PROSITE" id="PS50011"/>
    </source>
</evidence>
<feature type="compositionally biased region" description="Basic and acidic residues" evidence="1">
    <location>
        <begin position="226"/>
        <end position="242"/>
    </location>
</feature>
<dbReference type="GO" id="GO:0004672">
    <property type="term" value="F:protein kinase activity"/>
    <property type="evidence" value="ECO:0007669"/>
    <property type="project" value="InterPro"/>
</dbReference>
<comment type="caution">
    <text evidence="3">The sequence shown here is derived from an EMBL/GenBank/DDBJ whole genome shotgun (WGS) entry which is preliminary data.</text>
</comment>
<evidence type="ECO:0000313" key="4">
    <source>
        <dbReference type="Proteomes" id="UP001278766"/>
    </source>
</evidence>
<dbReference type="PROSITE" id="PS50011">
    <property type="entry name" value="PROTEIN_KINASE_DOM"/>
    <property type="match status" value="1"/>
</dbReference>
<dbReference type="Gene3D" id="1.10.510.10">
    <property type="entry name" value="Transferase(Phosphotransferase) domain 1"/>
    <property type="match status" value="1"/>
</dbReference>
<dbReference type="RefSeq" id="XP_062661289.1">
    <property type="nucleotide sequence ID" value="XM_062807406.1"/>
</dbReference>
<organism evidence="3 4">
    <name type="scientific">Chaetomium fimeti</name>
    <dbReference type="NCBI Taxonomy" id="1854472"/>
    <lineage>
        <taxon>Eukaryota</taxon>
        <taxon>Fungi</taxon>
        <taxon>Dikarya</taxon>
        <taxon>Ascomycota</taxon>
        <taxon>Pezizomycotina</taxon>
        <taxon>Sordariomycetes</taxon>
        <taxon>Sordariomycetidae</taxon>
        <taxon>Sordariales</taxon>
        <taxon>Chaetomiaceae</taxon>
        <taxon>Chaetomium</taxon>
    </lineage>
</organism>
<dbReference type="InterPro" id="IPR052396">
    <property type="entry name" value="Meiotic_Drive_Suppr_Kinase"/>
</dbReference>
<keyword evidence="4" id="KW-1185">Reference proteome</keyword>
<feature type="compositionally biased region" description="Basic and acidic residues" evidence="1">
    <location>
        <begin position="499"/>
        <end position="514"/>
    </location>
</feature>
<dbReference type="PANTHER" id="PTHR37171:SF1">
    <property type="entry name" value="SERINE_THREONINE-PROTEIN KINASE YRZF-RELATED"/>
    <property type="match status" value="1"/>
</dbReference>
<reference evidence="3" key="1">
    <citation type="journal article" date="2023" name="Mol. Phylogenet. Evol.">
        <title>Genome-scale phylogeny and comparative genomics of the fungal order Sordariales.</title>
        <authorList>
            <person name="Hensen N."/>
            <person name="Bonometti L."/>
            <person name="Westerberg I."/>
            <person name="Brannstrom I.O."/>
            <person name="Guillou S."/>
            <person name="Cros-Aarteil S."/>
            <person name="Calhoun S."/>
            <person name="Haridas S."/>
            <person name="Kuo A."/>
            <person name="Mondo S."/>
            <person name="Pangilinan J."/>
            <person name="Riley R."/>
            <person name="LaButti K."/>
            <person name="Andreopoulos B."/>
            <person name="Lipzen A."/>
            <person name="Chen C."/>
            <person name="Yan M."/>
            <person name="Daum C."/>
            <person name="Ng V."/>
            <person name="Clum A."/>
            <person name="Steindorff A."/>
            <person name="Ohm R.A."/>
            <person name="Martin F."/>
            <person name="Silar P."/>
            <person name="Natvig D.O."/>
            <person name="Lalanne C."/>
            <person name="Gautier V."/>
            <person name="Ament-Velasquez S.L."/>
            <person name="Kruys A."/>
            <person name="Hutchinson M.I."/>
            <person name="Powell A.J."/>
            <person name="Barry K."/>
            <person name="Miller A.N."/>
            <person name="Grigoriev I.V."/>
            <person name="Debuchy R."/>
            <person name="Gladieux P."/>
            <person name="Hiltunen Thoren M."/>
            <person name="Johannesson H."/>
        </authorList>
    </citation>
    <scope>NUCLEOTIDE SEQUENCE</scope>
    <source>
        <strain evidence="3">CBS 168.71</strain>
    </source>
</reference>
<dbReference type="GeneID" id="87844354"/>
<gene>
    <name evidence="3" type="ORF">B0H64DRAFT_458288</name>
</gene>
<dbReference type="SUPFAM" id="SSF56112">
    <property type="entry name" value="Protein kinase-like (PK-like)"/>
    <property type="match status" value="1"/>
</dbReference>
<dbReference type="PANTHER" id="PTHR37171">
    <property type="entry name" value="SERINE/THREONINE-PROTEIN KINASE YRZF-RELATED"/>
    <property type="match status" value="1"/>
</dbReference>
<reference evidence="3" key="2">
    <citation type="submission" date="2023-06" db="EMBL/GenBank/DDBJ databases">
        <authorList>
            <consortium name="Lawrence Berkeley National Laboratory"/>
            <person name="Haridas S."/>
            <person name="Hensen N."/>
            <person name="Bonometti L."/>
            <person name="Westerberg I."/>
            <person name="Brannstrom I.O."/>
            <person name="Guillou S."/>
            <person name="Cros-Aarteil S."/>
            <person name="Calhoun S."/>
            <person name="Kuo A."/>
            <person name="Mondo S."/>
            <person name="Pangilinan J."/>
            <person name="Riley R."/>
            <person name="Labutti K."/>
            <person name="Andreopoulos B."/>
            <person name="Lipzen A."/>
            <person name="Chen C."/>
            <person name="Yanf M."/>
            <person name="Daum C."/>
            <person name="Ng V."/>
            <person name="Clum A."/>
            <person name="Steindorff A."/>
            <person name="Ohm R."/>
            <person name="Martin F."/>
            <person name="Silar P."/>
            <person name="Natvig D."/>
            <person name="Lalanne C."/>
            <person name="Gautier V."/>
            <person name="Ament-Velasquez S.L."/>
            <person name="Kruys A."/>
            <person name="Hutchinson M.I."/>
            <person name="Powell A.J."/>
            <person name="Barry K."/>
            <person name="Miller A.N."/>
            <person name="Grigoriev I.V."/>
            <person name="Debuchy R."/>
            <person name="Gladieux P."/>
            <person name="Thoren M.H."/>
            <person name="Johannesson H."/>
        </authorList>
    </citation>
    <scope>NUCLEOTIDE SEQUENCE</scope>
    <source>
        <strain evidence="3">CBS 168.71</strain>
    </source>
</reference>
<dbReference type="InterPro" id="IPR000719">
    <property type="entry name" value="Prot_kinase_dom"/>
</dbReference>
<feature type="region of interest" description="Disordered" evidence="1">
    <location>
        <begin position="25"/>
        <end position="54"/>
    </location>
</feature>
<dbReference type="EMBL" id="JAUEPN010000003">
    <property type="protein sequence ID" value="KAK3297775.1"/>
    <property type="molecule type" value="Genomic_DNA"/>
</dbReference>
<dbReference type="Proteomes" id="UP001278766">
    <property type="component" value="Unassembled WGS sequence"/>
</dbReference>
<feature type="domain" description="Protein kinase" evidence="2">
    <location>
        <begin position="609"/>
        <end position="793"/>
    </location>
</feature>
<feature type="region of interest" description="Disordered" evidence="1">
    <location>
        <begin position="226"/>
        <end position="259"/>
    </location>
</feature>
<accession>A0AAE0HJQ3</accession>
<name>A0AAE0HJQ3_9PEZI</name>
<protein>
    <recommendedName>
        <fullName evidence="2">Protein kinase domain-containing protein</fullName>
    </recommendedName>
</protein>
<sequence>MDQQDEVERLRSRIRDFERRQREFDDNIERERKRANKDHEQRLKAEQATKEAKEVAEKAKKAAEENHEQRLKAERIAEEAKRRLDLELRLTTLGEFLDLCQQWLHDTIWVETNKSLTSKGGLTNPADKWCPSRLMPWSDFLEGQKEILGEIHTVFGEERAFPRANEIPTLAKVVRRRLANEADVVAAQNIAIQYPVSAIISEAVKRPSVKAALGIISQLVFENHGKANQKDKGKTNQKDQTGKSKAKTRPDQVAVFSPDVDDPDNLEGRAIAFVVEYKAPHKLTARHLRLGLREMDIRTEVVNRQTVPRATQADDHLKYVSDRLVAAAITQTYHYMIENGLEYSYLTTTEAFVFLKIDWDNPGDLFFHLAEPKAEVAEHGPNGRSCTAVSQVLAFALLALKTRQRSQAVRKNATEGLQTWAMDWELMERLISQEQDKDAVKSRTPSASGLTPPTPKNDPGVDRSPQVESEADNGTSAGVVALEQRRCQTEAGEGTGGRTSDKDDDHDDDNRGATDESTNTLRPQTRSQTQRSKKAPADANKGPSSRPQKRSYCTQQCLLGLVCGFTLDSRCPNVALHRRGNLSDRCHHPVDHETWQRLVAEQLDRTLDEGIKPLWKQGARGVLFSVTLLEYGYTFVAKATTTESIPHLKREAKMYRQLRTLQGSGIPVFLGAVDLKWPYRYNVSIQLIHMIFLSWGGESILAKKDELGLDQAALDRQLLPLVQNMHRLGVVHMDVRGPNILWCDEIGRIMLIDFERAITVASCRKKPHPLRAQAVQRFIQEDLCYAQIALRAP</sequence>
<feature type="compositionally biased region" description="Polar residues" evidence="1">
    <location>
        <begin position="515"/>
        <end position="530"/>
    </location>
</feature>
<dbReference type="GO" id="GO:0005524">
    <property type="term" value="F:ATP binding"/>
    <property type="evidence" value="ECO:0007669"/>
    <property type="project" value="InterPro"/>
</dbReference>
<evidence type="ECO:0000313" key="3">
    <source>
        <dbReference type="EMBL" id="KAK3297775.1"/>
    </source>
</evidence>
<dbReference type="AlphaFoldDB" id="A0AAE0HJQ3"/>
<feature type="region of interest" description="Disordered" evidence="1">
    <location>
        <begin position="435"/>
        <end position="549"/>
    </location>
</feature>